<dbReference type="RefSeq" id="WP_118197459.1">
    <property type="nucleotide sequence ID" value="NZ_QRHZ01000001.1"/>
</dbReference>
<evidence type="ECO:0000313" key="2">
    <source>
        <dbReference type="Proteomes" id="UP000284220"/>
    </source>
</evidence>
<dbReference type="Proteomes" id="UP000284220">
    <property type="component" value="Unassembled WGS sequence"/>
</dbReference>
<name>A0A414SKP7_9FIRM</name>
<protein>
    <submittedName>
        <fullName evidence="1">Uncharacterized protein</fullName>
    </submittedName>
</protein>
<evidence type="ECO:0000313" key="1">
    <source>
        <dbReference type="EMBL" id="RHG20136.1"/>
    </source>
</evidence>
<proteinExistence type="predicted"/>
<accession>A0A414SKP7</accession>
<sequence length="116" mass="13703">MINLDDYFSDFSPEEAMEQTDEHFKQLERENMIERLRKFFDRGCGYSGTQEQLNDWMQETIKGLDPKTKLYFDECMIVNYDGNEVLGGLDDFINMFWDKAIEGILNVLETEEIHIG</sequence>
<reference evidence="1 2" key="1">
    <citation type="submission" date="2018-08" db="EMBL/GenBank/DDBJ databases">
        <title>A genome reference for cultivated species of the human gut microbiota.</title>
        <authorList>
            <person name="Zou Y."/>
            <person name="Xue W."/>
            <person name="Luo G."/>
        </authorList>
    </citation>
    <scope>NUCLEOTIDE SEQUENCE [LARGE SCALE GENOMIC DNA]</scope>
    <source>
        <strain evidence="1 2">AM22-9LB</strain>
    </source>
</reference>
<dbReference type="AlphaFoldDB" id="A0A414SKP7"/>
<gene>
    <name evidence="1" type="ORF">DW272_02720</name>
</gene>
<comment type="caution">
    <text evidence="1">The sequence shown here is derived from an EMBL/GenBank/DDBJ whole genome shotgun (WGS) entry which is preliminary data.</text>
</comment>
<dbReference type="EMBL" id="QRHZ01000001">
    <property type="protein sequence ID" value="RHG20136.1"/>
    <property type="molecule type" value="Genomic_DNA"/>
</dbReference>
<organism evidence="1 2">
    <name type="scientific">Blautia obeum</name>
    <dbReference type="NCBI Taxonomy" id="40520"/>
    <lineage>
        <taxon>Bacteria</taxon>
        <taxon>Bacillati</taxon>
        <taxon>Bacillota</taxon>
        <taxon>Clostridia</taxon>
        <taxon>Lachnospirales</taxon>
        <taxon>Lachnospiraceae</taxon>
        <taxon>Blautia</taxon>
    </lineage>
</organism>